<feature type="domain" description="SAICAR synthetase/ADE2 N-terminal" evidence="10">
    <location>
        <begin position="27"/>
        <end position="267"/>
    </location>
</feature>
<dbReference type="Gene3D" id="3.30.470.20">
    <property type="entry name" value="ATP-grasp fold, B domain"/>
    <property type="match status" value="1"/>
</dbReference>
<comment type="similarity">
    <text evidence="2 8">Belongs to the SAICAR synthetase family.</text>
</comment>
<keyword evidence="4 8" id="KW-0547">Nucleotide-binding</keyword>
<keyword evidence="3 8" id="KW-0436">Ligase</keyword>
<evidence type="ECO:0000256" key="7">
    <source>
        <dbReference type="ARBA" id="ARBA00048475"/>
    </source>
</evidence>
<dbReference type="GO" id="GO:0005524">
    <property type="term" value="F:ATP binding"/>
    <property type="evidence" value="ECO:0007669"/>
    <property type="project" value="UniProtKB-KW"/>
</dbReference>
<dbReference type="EMBL" id="CP016908">
    <property type="protein sequence ID" value="APR99356.1"/>
    <property type="molecule type" value="Genomic_DNA"/>
</dbReference>
<dbReference type="AlphaFoldDB" id="A0A1L6MV38"/>
<evidence type="ECO:0000256" key="4">
    <source>
        <dbReference type="ARBA" id="ARBA00022741"/>
    </source>
</evidence>
<dbReference type="RefSeq" id="WP_075275989.1">
    <property type="nucleotide sequence ID" value="NZ_CP016908.1"/>
</dbReference>
<feature type="compositionally biased region" description="Polar residues" evidence="9">
    <location>
        <begin position="306"/>
        <end position="324"/>
    </location>
</feature>
<dbReference type="InterPro" id="IPR018236">
    <property type="entry name" value="SAICAR_synthetase_CS"/>
</dbReference>
<dbReference type="EC" id="6.3.2.6" evidence="8"/>
<evidence type="ECO:0000256" key="5">
    <source>
        <dbReference type="ARBA" id="ARBA00022755"/>
    </source>
</evidence>
<evidence type="ECO:0000313" key="12">
    <source>
        <dbReference type="Proteomes" id="UP000185544"/>
    </source>
</evidence>
<dbReference type="PANTHER" id="PTHR43700:SF1">
    <property type="entry name" value="PHOSPHORIBOSYLAMINOIMIDAZOLE-SUCCINOCARBOXAMIDE SYNTHASE"/>
    <property type="match status" value="1"/>
</dbReference>
<accession>A0A1L6MV38</accession>
<keyword evidence="5 8" id="KW-0658">Purine biosynthesis</keyword>
<dbReference type="Pfam" id="PF01259">
    <property type="entry name" value="SAICAR_synt"/>
    <property type="match status" value="1"/>
</dbReference>
<dbReference type="PANTHER" id="PTHR43700">
    <property type="entry name" value="PHOSPHORIBOSYLAMINOIMIDAZOLE-SUCCINOCARBOXAMIDE SYNTHASE"/>
    <property type="match status" value="1"/>
</dbReference>
<dbReference type="GO" id="GO:0006189">
    <property type="term" value="P:'de novo' IMP biosynthetic process"/>
    <property type="evidence" value="ECO:0007669"/>
    <property type="project" value="UniProtKB-UniRule"/>
</dbReference>
<dbReference type="Gene3D" id="3.30.200.20">
    <property type="entry name" value="Phosphorylase Kinase, domain 1"/>
    <property type="match status" value="1"/>
</dbReference>
<comment type="catalytic activity">
    <reaction evidence="7 8">
        <text>5-amino-1-(5-phospho-D-ribosyl)imidazole-4-carboxylate + L-aspartate + ATP = (2S)-2-[5-amino-1-(5-phospho-beta-D-ribosyl)imidazole-4-carboxamido]succinate + ADP + phosphate + 2 H(+)</text>
        <dbReference type="Rhea" id="RHEA:22628"/>
        <dbReference type="ChEBI" id="CHEBI:15378"/>
        <dbReference type="ChEBI" id="CHEBI:29991"/>
        <dbReference type="ChEBI" id="CHEBI:30616"/>
        <dbReference type="ChEBI" id="CHEBI:43474"/>
        <dbReference type="ChEBI" id="CHEBI:58443"/>
        <dbReference type="ChEBI" id="CHEBI:77657"/>
        <dbReference type="ChEBI" id="CHEBI:456216"/>
        <dbReference type="EC" id="6.3.2.6"/>
    </reaction>
</comment>
<evidence type="ECO:0000313" key="11">
    <source>
        <dbReference type="EMBL" id="APR99356.1"/>
    </source>
</evidence>
<dbReference type="SUPFAM" id="SSF56104">
    <property type="entry name" value="SAICAR synthase-like"/>
    <property type="match status" value="1"/>
</dbReference>
<feature type="region of interest" description="Disordered" evidence="9">
    <location>
        <begin position="303"/>
        <end position="324"/>
    </location>
</feature>
<proteinExistence type="inferred from homology"/>
<organism evidence="11 12">
    <name type="scientific">Pajaroellobacter abortibovis</name>
    <dbReference type="NCBI Taxonomy" id="1882918"/>
    <lineage>
        <taxon>Bacteria</taxon>
        <taxon>Pseudomonadati</taxon>
        <taxon>Myxococcota</taxon>
        <taxon>Polyangia</taxon>
        <taxon>Polyangiales</taxon>
        <taxon>Polyangiaceae</taxon>
    </lineage>
</organism>
<name>A0A1L6MV38_9BACT</name>
<evidence type="ECO:0000256" key="1">
    <source>
        <dbReference type="ARBA" id="ARBA00004672"/>
    </source>
</evidence>
<dbReference type="PROSITE" id="PS01058">
    <property type="entry name" value="SAICAR_SYNTHETASE_2"/>
    <property type="match status" value="1"/>
</dbReference>
<evidence type="ECO:0000256" key="2">
    <source>
        <dbReference type="ARBA" id="ARBA00010190"/>
    </source>
</evidence>
<evidence type="ECO:0000256" key="6">
    <source>
        <dbReference type="ARBA" id="ARBA00022840"/>
    </source>
</evidence>
<evidence type="ECO:0000259" key="10">
    <source>
        <dbReference type="Pfam" id="PF01259"/>
    </source>
</evidence>
<dbReference type="Proteomes" id="UP000185544">
    <property type="component" value="Chromosome"/>
</dbReference>
<evidence type="ECO:0000256" key="3">
    <source>
        <dbReference type="ARBA" id="ARBA00022598"/>
    </source>
</evidence>
<gene>
    <name evidence="8" type="primary">purC</name>
    <name evidence="11" type="ORF">BCY86_00685</name>
</gene>
<protein>
    <recommendedName>
        <fullName evidence="8">Phosphoribosylaminoimidazole-succinocarboxamide synthase</fullName>
        <ecNumber evidence="8">6.3.2.6</ecNumber>
    </recommendedName>
    <alternativeName>
        <fullName evidence="8">SAICAR synthetase</fullName>
    </alternativeName>
</protein>
<keyword evidence="12" id="KW-1185">Reference proteome</keyword>
<comment type="pathway">
    <text evidence="1 8">Purine metabolism; IMP biosynthesis via de novo pathway; 5-amino-1-(5-phospho-D-ribosyl)imidazole-4-carboxamide from 5-amino-1-(5-phospho-D-ribosyl)imidazole-4-carboxylate: step 1/2.</text>
</comment>
<keyword evidence="6 8" id="KW-0067">ATP-binding</keyword>
<dbReference type="GO" id="GO:0004639">
    <property type="term" value="F:phosphoribosylaminoimidazolesuccinocarboxamide synthase activity"/>
    <property type="evidence" value="ECO:0007669"/>
    <property type="project" value="UniProtKB-UniRule"/>
</dbReference>
<dbReference type="KEGG" id="pabo:BCY86_00685"/>
<dbReference type="HAMAP" id="MF_00137">
    <property type="entry name" value="SAICAR_synth"/>
    <property type="match status" value="1"/>
</dbReference>
<dbReference type="STRING" id="1882918.BCY86_00685"/>
<reference evidence="11 12" key="1">
    <citation type="submission" date="2016-08" db="EMBL/GenBank/DDBJ databases">
        <title>Identification and validation of antigenic proteins from Pajaroellobacter abortibovis using de-novo genome sequence assembly and reverse vaccinology.</title>
        <authorList>
            <person name="Welly B.T."/>
            <person name="Miller M.R."/>
            <person name="Stott J.L."/>
            <person name="Blanchard M.T."/>
            <person name="Islas-Trejo A.D."/>
            <person name="O'Rourke S.M."/>
            <person name="Young A.E."/>
            <person name="Medrano J.F."/>
            <person name="Van Eenennaam A.L."/>
        </authorList>
    </citation>
    <scope>NUCLEOTIDE SEQUENCE [LARGE SCALE GENOMIC DNA]</scope>
    <source>
        <strain evidence="11 12">BTF92-0548A/99-0131</strain>
    </source>
</reference>
<dbReference type="InterPro" id="IPR028923">
    <property type="entry name" value="SAICAR_synt/ADE2_N"/>
</dbReference>
<sequence length="324" mass="36802">MIAEDILQKALQDPFDKTQCVGLGLKVEGKVRDSYHPQRGLRLLIATDRVSAFDRVLGSIPFKGQILTCLSYWWFQQLASLVHHHVRRMPDPNTLECIECTPLPVEMVVRRFLTGTTSTSMWVHYQAGERVFCGYVLPEGLRRNQRLNKPLLTPSTKAPAGQHDQSCSREEILRQSGLPADAFDEAAALAMLLFEAAEKRCAESGLLLVDTKYEFGRTPDGKVVVIDEIHTPDSSRLWKADSYEERLNAGEEPESLDKDFIRHYFQTQGFHGEGPIPPFPDAIRVEAARRYVQIFEQLTGVPFEPNTENPHTRLQNNLAPYQQR</sequence>
<evidence type="ECO:0000256" key="8">
    <source>
        <dbReference type="HAMAP-Rule" id="MF_00137"/>
    </source>
</evidence>
<dbReference type="GO" id="GO:0005737">
    <property type="term" value="C:cytoplasm"/>
    <property type="evidence" value="ECO:0007669"/>
    <property type="project" value="TreeGrafter"/>
</dbReference>
<evidence type="ECO:0000256" key="9">
    <source>
        <dbReference type="SAM" id="MobiDB-lite"/>
    </source>
</evidence>
<dbReference type="UniPathway" id="UPA00074">
    <property type="reaction ID" value="UER00131"/>
</dbReference>
<dbReference type="CDD" id="cd01414">
    <property type="entry name" value="SAICAR_synt_Sc"/>
    <property type="match status" value="1"/>
</dbReference>
<dbReference type="OrthoDB" id="9801549at2"/>